<protein>
    <submittedName>
        <fullName evidence="1">Uncharacterized protein</fullName>
    </submittedName>
</protein>
<organism evidence="1 2">
    <name type="scientific">Zarea fungicola</name>
    <dbReference type="NCBI Taxonomy" id="93591"/>
    <lineage>
        <taxon>Eukaryota</taxon>
        <taxon>Fungi</taxon>
        <taxon>Dikarya</taxon>
        <taxon>Ascomycota</taxon>
        <taxon>Pezizomycotina</taxon>
        <taxon>Sordariomycetes</taxon>
        <taxon>Hypocreomycetidae</taxon>
        <taxon>Hypocreales</taxon>
        <taxon>Cordycipitaceae</taxon>
        <taxon>Zarea</taxon>
    </lineage>
</organism>
<dbReference type="Proteomes" id="UP001143910">
    <property type="component" value="Unassembled WGS sequence"/>
</dbReference>
<sequence length="6653" mass="730113">MNTPFETNEIDSIWKTNERLPEVAAECIHDIVARNAAQLPDKQAVHAWDGSLSYAELDELSRRLSNKLSELGVGPETIVPLFFEKSMWTVVAVMGVLKAGGAFVLLDMSLPTARLQAVIERCKTKVVCASETYARMCRDIARDVEVVEVASGQSFPESHSGAGRMPKPSPSSPLYVCFTSGSTGLPKGIVITHESFYTAFKHQAHLLGFTPDSRTFDFASYSFDVAVHNVLTTLTIGGCLCIPSDNDRRTNLNKSIRDSRATIVNLTATVARMLEPELLKPHLKTLLLLGEAVNLIDLQKLWGSFKIINTYGPAECTPISTINLTATTPADAVNIGAGVGVRAWVVHPDNHDQLSEYGEVGELLLEGHILARGYLHDPDKTAAAFIDNPTWLTQGTIDCPGRTGRLYKTGDLVRYNNLDGEMSFIGRKDTQVKIRGQRMELGEVEHHVRNCLPFSAQLVVDVIEPEGKTDKARLAAFIAKNAESPLQEDYLFKNLSKFMDGIDLAQLQPDVATALTQVLPGYMLPSIYFWMEEIPQTPSGKTDRKRLREIGADLTIQQIANFQTGGQPEKREPNTSNERLMCKLWSQVIGIEADAIGLDDSFFLLGGDSVAAMKLVSELRKYALDLSVAEIFDNPLLGVLANLLRAVDATEKTTLLPFELLSNAMPEAKLRDELAALCTDLDASLIEDAYPSTALQQGLLSATASGKTDYTLRAVLTLNENIDIRAFQNAWNDTTRSLPILRTRLVHHLVSGPVQLVTSAEIQWTVASSLQKYLTSERSNTMEPGSPLCRFGLIEEEVDCRYFVLTIHHALYDGWSLPLVLDIAGSFYRQYIGATATMLNCPIAPFSNFAKHIAMLEKEDAEAYWKSYCADGELTSFPAIPQSINAVDMASMKTEMTIRAPADITMSTLLRASLAVMISQYTGSMDVVFGATLSGRNVPVPNIDQIVGPTIATVPIRCLMQRDQTIQSLLKLLQRQSAQMMPHEQTGLQSIAKMGDDCSAACGFQTLLVVQPEENDLKDDVLFGKWQKSSTEEFTTYPITLECLLRTGGVSIRAAYNRAIVSDARMERMLQHLATIASQLSNAPAGQLVQDLDAMTTQDKSTIWNWNETVPEPIERCIHDLISNQAVLRPDAQAVHGWDDSFTYKELGIMSSRLASHLIGLGVGPEVVVPLFFEKSSWAVVAMLGVLKAGGAFLPLNASEAEDRRLYILQETKATVALTSAGNETISLPTHCKPLVVSRESISKLPSSIEQRQNPEASPRATAYIIFTSGSTGKPKGVVLEHSAVATSCTHHGARFFFNHDTRMLQFSSYTFDASIIEIITTLIHGGCVCVLSESDRLGDLAGAITKMKVNSTLLTPTVARMLHPEDVPTLQTLIFGGEAVRQSDYDRWDSLPKLINAYGPTECAVTSVIGLYEGEATPVGSIGTSVGCNTWVADQFDHNRLVPLGAIGELLLEGNILARGYLNNMEKTSSAFIEDPNWMVQGSRHGRLYKTGDLVRQNEDGTISYIGRKDTQVKIRGQRLELSEVEFQLRACVPSMTQIVADIIEPEGKKEKATLAAFFTLHGNEKNNIQILSEVGPGIYTVRISSSIESDLSQKLPRYMVPTVFLLLDQMPLMPSGKTNRKALRSIGTSISAVHFAKVQSQTGVNKRQPQNETENRLRQLWAEVLNIEADSVGIDDSFFHVGGDSITAMQLSALARASIGNISTSEILQQKTISRLGSILLSRVGSSSVSQVATVDHLQRPFNLSPIQHLYSQLEPEPGQCFDQYFFLQLRSTVSLKALSRAIEAVVSRHSMLRARFERSSSGQWMQRITNDVSGSVHIGQIDSSNLCQKELAKRIRQSRDLINIEEGPLTSALLLDREDSQHLFIAIHHFVIDLVSWRILLKEIEDTIQLGRTELPAPQMPFQAWVTAQERYATTNLVNHITVPPNALEYWEVSAGENVEGATLTRQFSIDQNTSAAILGSCNDTFGTRPADLMISALKYSFIASFSDRTGPSVFTEGHGRETWDEAFDISRTIGWFTTMYPVVTDVDASSTLFDTIRMVKDATKSVPKNGWEYFTSKFATRESAELHVKDYPVEVLFNYAGSYQQLERSDSLLMAANIPAGSEASSWSKLRRFCIFEVACQADHGKLMFSISYPKTSNRQDQISSWIQCFEKTMNELPSQLQNRSREWTLADYPLVFTSYENLRQFKANVLPLLDIGGPEDIEDMYPCSAMQEGILVSQGKDPENYRTVLNIECFVSKDEGSIDIFRLEQAWRAVVRRHSLLRAVLLENVPGAKGTTQIILRDPEPSISILSQMERATTYAESYNDSAISVSYSPSGLQHHLSLYQVDAENAFLTLEINHAITDGYSVFNILLRDLKLAYNNKLDLNGPAYVDFIKFVSAQSAEADLAFWMHQLQGAEPCLISTPSKDASTLIESFTVDLEPIDTAEIHKFCAQWEVSTATVVQTAWALVLQMYTNQLAPIFGMLTSGRDIPIRAVEEIFGPLINIIPCRVDLEADDSIIDVMQRVQKQFIDSYPHQTLPLIDIHRALGVGAAGLFNTAISFQRNTDQTQKADGGLELRYRDVKDQVEFDISVAADDNATGLRIQLIFKADFASKEQAQFICNAFTSTIYAILEQPEASPCQMMLLGPKDRMKLRRWNGVAAPSVHMCIHELIGDQVRSQPSAPAVKSWDGELTYSKLDELTNYLALHLRGLGVSTEVVVPLCFEKSMWTVVAWLAVLKAGGAFILLDPSLPDARVEKICGVVNARVAITSSTNNRRFASLVANVVTLNQDFMTSLQTSLTEPLFVDIVSNPDNAAYIIFTSGSTGEPKGAIIEHRSYCSAALGHGSVMNMSSNTRSLQFGSYNFAGAIMEMLMVLIYGGCVCILSDEQRSPTKLPGAIQELGANWAFLTSTVLAYMSPTQVPTLKTICVGGEAVRSSQIKDWAASVDLRQTYGSAETSAVVSSALLSPYSTNTHVGNPTTARYWIVNAKNSDQLMPVGVPGEILMEGVVIAREYMGNPEKSALTFIQPPSWRLEFGPRNTASRFYKTGDLGVFRENGSLELLGRKDTQVKLRGQRIETGEIEYQARWANPEVKEVAVELARIGDSKGPELVCFLVLDGLENTDGSFSLEHAGNVKASEIIQNIQSHLEKVLPYFMVPSLLVPIAKLPLTVSGKTDRRRLRIFASELLPSQLGEIRSLAEMQNRQPRSKSEKQMRQLWSQVLNLEESTIGLDDSFFRLGGDSVAAMKLVGAARRVGIVLTVADIFRQPSLELQAKDLTTLAPELNEVIAPFSMLTDEDGTDLIRRELAATCHVDASLIQDAYPCTPLQEGLLSLGLKREGDYVLQIVTEISTGVSIDRLKSAWAKVVDSTPTLRTWVVQHGELGLVQCVMNTTVQFHESDSLDDYLSLDKSKSMGLGEPLLRLALVNDSDTGSQYVVSTIHHAIYDGTALYSIIELVSAAYHVIRGAVGIVLSQHSGSEDVVFGALVSGRNAPVPGIESIVGPTIAAVPIRIQITKNETVQTFLNTIQEESTEMIAHEQTGLPLISRVSKSARRGCNFQTFLEVQPEDDELNYRNEIGTWRTASAQDGFTNYALTLDCLLHSDKVLVKASVDTAVLDQDVVEGILEQFDIVLQSLLRAPASQLVSEIDCLTPSDKTIIWNRSPVLPKLSPDCLHHIITQNARANPEAPAVCGWDGDLTYGELDGLSSQLAHHLRCLGVKPGVVVPLFFEKSMWTVVAVVGVLKAGGAFALLDMGLPQARLHAVIQECRANVICSSRSKAHLCSLPSTNVQIIDVDTAKTWNSQYENPPTEHHPSQAMYVCFTSGSTGKPKGIVISHESFATALQYQAELLGFSSTSRVFDFASYSFDVAVHNVMTTLAVGACLCIPSDDDRKNNINGSMRKMRATMVNLTATVARLLKPEMIPDLKTLILLGEAVNATDLENLWGKFTIINTYGPAECTPISTINLEARTPMAATGIGRASGVLTWVVDPDDHSKLVPSGVVGELLLEGPTLAQGYLHNLEKTAEAFIEDPAWLLQGAPGHAGRRGRLYKTGDLVKYNKDGSLAFIGRKDTQMKIRGQRIELGEIEHHLRECLAYPGQVVVDVIAPDDEKEKSMLAVFLSPTPGTAAIGQHDVNFKSVSEISSGLDYIAVRDDVHDELLSRLPSYMAPSVYFRISTMPQTPSGKTDRKQLRQIGASISWDQMVALRGEPNKEKRQPETVFEKRLQELWAIILKVNAESISIDDNFFTLGGDSVGAMKLVAEARKVELSLTVADVFAQPVLSKQAAILSPADTTGTAILAPFELLCEQDQKEELRKELAVLCQVQVDAVQDAYPCTPLQEGLLSLTAKNAAGYVMQAILEVPAAVNVDKLKRAWDDVIRSTPILCTRILQHSFHGLVQVVIDEKLQWQHSTDLPKYLAQDKSEYMGLGAPLCRLAIVESEKKPGRQLVWTIHHALYDGGSLPLIMERITHNYCAEEMSSTSLHDSPPFNAFVSHIQKQQTENSNDFWRSYFSDEDFLPFPALPSSIKDPKPAAILERNLSLNAPSTATMSSLLRGALSLVISQFTASKDVVFGAVVSGRNAAVPGIEDMVGPTIATVPLRFRPANNLLVKEYLESIQHDATVMIEFEQTGLQNIAKASTEAANACEFQTLLVVQPEEADLDSTNSLGTWRTATETAAFTSYAVMIECLLGKDGMKIRASFDSQIVPEDRMASLITHFSLLAQELAMNPNKKIGDINILTEEDASMMWNWNIEVPQLQNTCPHDAFVQQASMSPRQPALCGFDGSYTYAQLDDLSSRFANSISMLKLAKASIIPICIEKSTLAVIAMIGINRAGYAWLPLNPADGPNRHALILEEAAAHVVVVSKTQSTIQLPSGCSCITISHSSLQQMPLPPILPVVSPDSPMYVLFTSGSTGKPKGVVLKHRSVSTSLFHHGTRFGFNKNARMLQFSSYTFDAAISEIFGTLMFGGCICVPSENDRLSNLSGAISSFGVNMSMITPTVARMLEPESVPTLQTLVLCGEAVLESDYQRWLSVPVIFNGYGPTESAIYAVVGRYDEIRHHAGCIGKPTGCAAWIVDPEDHNKLSPIGAIGELLLEGWTTAEGYLNNIEKTNEVFVDSPAWLQAGGGGLPGRQGRMYKTGDLAYYNTDGTISFIGRKDNQVKIRGQRFELGEVDHHVQTYLPAAAQVSAQVIMPGGEKHRAMLAVFLTEQEFVSDDIITCGTSITVNNVELTHVQVGIHEELATALPPYMIPSIYFKIAEMPISTAGKTDRKRLLQIGNGISAQQIADLQADSAKNRTMPETAAELQLQGLWAKALAIGVENIALQDNFFRLGGDSIAAMKLVGLARAEGISLSVADIFKHPALGSQTKFTSVADEAIATTEPFSLVTDSVAATIREDVSVLAALQPGDIEDVYPCTPLQEGLLSLTTKRSGDYTIQAVLEISSDVDIDEFKSAWEVIVQSSPILRTRIVQHSTAGLVQVVHNKPIQWSVSADLQSFLKMDSEAAMSLGDDLCRFTLVNENKGAADIFVWTVHHALYDGWSLSLVLDAVCDLYLSKTQPKVGTAFNSFVKYVLDNRNDAELYWRKYLGSGSLDVFPELPSSVREPIASSVLSAEFNFSAGHQTTTATVIRSAVAILISQYTGSQNVVFGATVSGRNAPLPGIGDVVGPTIATVPVRATVDAAHTVAEFLDAIQEDAMDMVEYEQIGLQRIAKLGSVGRNASNFQTLLVVQPKENDFSDENALGRWTSSSSQGSFSTYALTLECFMTDTGVKIRSSFDASVLPTWRMEHLLSRFGGLLRSLTTARPGKLVGELDVFSEGESNLLWQWNKSVPEVVDSSIQDLIAKQVQLRSGAQAIAAWDGSLTYQELDDLSSTLAAHLISLGVEANTVVPLCFDRSLWTIVAMLAVNKAGATFVNISYQDSPERQSYILQETKANIMLTSQVYEDIGSSLGFRALVVSDKTIGSLKPISPSTAGLLKERSLPASGTYIIFTSGSTGKPKGVVLEHRALATSCVNHGRVYGFNPTSRVLQFSSYTFDACIVEIYTTLVWGGCICVPSETERLSNLAGVFNSLRANVLQITPTVARTIQPASVPELELLILCGEAIAPTDYMQWQHVPRIMNGYGPTEAAICSTVQAYDKTSIHNDSIGTAVGCATWVVDQQDHNKLAPIGSIGELLIEGHTVARGYLNSPEKTAEAFIKSPQWLLDGSRTCLGRSNRLYKTGDLVRYNANGSLSYLGRKDMQAKLRGQRLELGEVEHQLHRCIPLVDHAVAEVVTPGGRKDKAMLAAFITMQGEHVTQPAVLLDAVRVAEGVDLVRVHAQIDTALSQQLPAYMVPTIFFRIDELPLLPSGKTDRKQLRALGDALTAQNLIDLQAKRRGSRRLPENDSQRRLQQLWAQVLNIEADNIGLDDNFFRLGGDSIASMKLVSMSRSDGIILTVADIAKSPVLEDQARCMKATTNISAAALAAPFELIDEHERTAVQKDVATMLPSFDVEDIYPTATFQADTIQQSVDCPQQGFNYFYFDIGQEVDIGRLEESCRAAVEHFAVLRSAFVRCRARFWQVVLRGLHVSLDIIESEQSIAETFDEACLRDTEVGFLLGRPLTNFWLIQHKTQGSRLVVRLSHSQYDGVSFPIIISAIFDHYQSKPLQPALRVVLEDAPRRCSADRLPGDSVR</sequence>
<evidence type="ECO:0000313" key="2">
    <source>
        <dbReference type="Proteomes" id="UP001143910"/>
    </source>
</evidence>
<accession>A0ACC1NMP1</accession>
<keyword evidence="2" id="KW-1185">Reference proteome</keyword>
<dbReference type="EMBL" id="JANJQO010000188">
    <property type="protein sequence ID" value="KAJ2980585.1"/>
    <property type="molecule type" value="Genomic_DNA"/>
</dbReference>
<proteinExistence type="predicted"/>
<name>A0ACC1NMP1_9HYPO</name>
<reference evidence="1" key="1">
    <citation type="submission" date="2022-08" db="EMBL/GenBank/DDBJ databases">
        <title>Genome Sequence of Lecanicillium fungicola.</title>
        <authorList>
            <person name="Buettner E."/>
        </authorList>
    </citation>
    <scope>NUCLEOTIDE SEQUENCE</scope>
    <source>
        <strain evidence="1">Babe33</strain>
    </source>
</reference>
<gene>
    <name evidence="1" type="ORF">NQ176_g2549</name>
</gene>
<evidence type="ECO:0000313" key="1">
    <source>
        <dbReference type="EMBL" id="KAJ2980585.1"/>
    </source>
</evidence>
<comment type="caution">
    <text evidence="1">The sequence shown here is derived from an EMBL/GenBank/DDBJ whole genome shotgun (WGS) entry which is preliminary data.</text>
</comment>